<comment type="caution">
    <text evidence="1">The sequence shown here is derived from an EMBL/GenBank/DDBJ whole genome shotgun (WGS) entry which is preliminary data.</text>
</comment>
<evidence type="ECO:0000313" key="1">
    <source>
        <dbReference type="EMBL" id="CZS91496.1"/>
    </source>
</evidence>
<accession>A0A1E1K059</accession>
<protein>
    <submittedName>
        <fullName evidence="1">Uncharacterized protein</fullName>
    </submittedName>
</protein>
<keyword evidence="2" id="KW-1185">Reference proteome</keyword>
<reference evidence="2" key="1">
    <citation type="submission" date="2016-03" db="EMBL/GenBank/DDBJ databases">
        <authorList>
            <person name="Ploux O."/>
        </authorList>
    </citation>
    <scope>NUCLEOTIDE SEQUENCE [LARGE SCALE GENOMIC DNA]</scope>
    <source>
        <strain evidence="2">UK7</strain>
    </source>
</reference>
<sequence length="294" mass="33406">MVVIRRKVRENRKSSDEYDAETGISTVWFRHASKDPYRVVAGLDYACPWPYDTDKPVSSNTKTVIDLIRLDYEKVLSRHGITFQGEELQSLSRRDHNDYTDTLLLMSLDDGVSKWCDAADEIQTMIDEAYRAYTPQIIPGGPSVYSDYESGSDSRFVFENKACPIRVELRNPLKFYCDRTGMRRLCANGERGTLALEKTQDIVMDKAELLCGKENISSVSWNLRVRVALVHPVDGMPTVMIGVKPRARKNWAAIEEEMCKAIEGVLDEEDTKVTVEIGPGWIQQGIYLDPKLLN</sequence>
<gene>
    <name evidence="1" type="ORF">RCO7_07063</name>
</gene>
<organism evidence="1 2">
    <name type="scientific">Rhynchosporium graminicola</name>
    <dbReference type="NCBI Taxonomy" id="2792576"/>
    <lineage>
        <taxon>Eukaryota</taxon>
        <taxon>Fungi</taxon>
        <taxon>Dikarya</taxon>
        <taxon>Ascomycota</taxon>
        <taxon>Pezizomycotina</taxon>
        <taxon>Leotiomycetes</taxon>
        <taxon>Helotiales</taxon>
        <taxon>Ploettnerulaceae</taxon>
        <taxon>Rhynchosporium</taxon>
    </lineage>
</organism>
<proteinExistence type="predicted"/>
<dbReference type="InParanoid" id="A0A1E1K059"/>
<name>A0A1E1K059_9HELO</name>
<dbReference type="AlphaFoldDB" id="A0A1E1K059"/>
<dbReference type="Proteomes" id="UP000178129">
    <property type="component" value="Unassembled WGS sequence"/>
</dbReference>
<evidence type="ECO:0000313" key="2">
    <source>
        <dbReference type="Proteomes" id="UP000178129"/>
    </source>
</evidence>
<dbReference type="EMBL" id="FJUW01000004">
    <property type="protein sequence ID" value="CZS91496.1"/>
    <property type="molecule type" value="Genomic_DNA"/>
</dbReference>